<dbReference type="PROSITE" id="PS00108">
    <property type="entry name" value="PROTEIN_KINASE_ST"/>
    <property type="match status" value="1"/>
</dbReference>
<feature type="region of interest" description="Disordered" evidence="10">
    <location>
        <begin position="381"/>
        <end position="448"/>
    </location>
</feature>
<feature type="compositionally biased region" description="Low complexity" evidence="10">
    <location>
        <begin position="419"/>
        <end position="428"/>
    </location>
</feature>
<dbReference type="STRING" id="743788.S8EM40"/>
<evidence type="ECO:0000256" key="4">
    <source>
        <dbReference type="ARBA" id="ARBA00022741"/>
    </source>
</evidence>
<feature type="compositionally biased region" description="Low complexity" evidence="10">
    <location>
        <begin position="296"/>
        <end position="321"/>
    </location>
</feature>
<feature type="domain" description="Protein kinase" evidence="11">
    <location>
        <begin position="57"/>
        <end position="610"/>
    </location>
</feature>
<evidence type="ECO:0000313" key="12">
    <source>
        <dbReference type="EMBL" id="EPT04404.1"/>
    </source>
</evidence>
<dbReference type="SMART" id="SM00220">
    <property type="entry name" value="S_TKc"/>
    <property type="match status" value="1"/>
</dbReference>
<dbReference type="InterPro" id="IPR000719">
    <property type="entry name" value="Prot_kinase_dom"/>
</dbReference>
<sequence>MAPKQPCATYEYVVTPTGPKIIPVADAHSKDEESPADYNAGGYLPVKLGDTFKDSRYTVLRKLGWGHFSTVWLVKDTVSQRHSALKVVKSAGRYAETARDEIKLLSQVRDETPDHPGRDFVVSFLDSFQQPGPEGVHVCIVFEPLGENLLALIERHKKTGVLPALVKVIARQILLGLEYLHDECDLVHTDIKPENIMISIPDVEAHIQAELSNSPSPTSRKVGVPPKQLIRTGVAIPRHAERDRHVHIFDSQPLSSPASASSSRSLPRGMQQQSRLASMQSIHGLLDKKGKGKQDSGGSSLSTPELSDSSTASSDSIPLPSTLSASFGNDSLPTSVSVVTSEVSKMSIVTHSLNGCLSASVSDESPIEMVVESILPSMQPQLTKAANGPSLLSRTAPQNLTVDTRPVTSPRASSPIRVPRSSHASSSRPTHRPPSPPPPSPLPCPISIKIADLGNATPSQQHYTEDIQTRQYRSPEVILGRTDWNHTADMWSAACVIFELLTAEYLFDPQAQGGVFGKDDDHMAQIIELLGDFTSEVKFGGRFSREIFDSTGALRYIRSLKPWPLKRVMMEKYLWNEEDSDALCEFLEPMLVTDYRKRKHARDMKDHKWLEVDPASSELESW</sequence>
<evidence type="ECO:0000313" key="13">
    <source>
        <dbReference type="Proteomes" id="UP000015241"/>
    </source>
</evidence>
<feature type="compositionally biased region" description="Polar residues" evidence="10">
    <location>
        <begin position="381"/>
        <end position="412"/>
    </location>
</feature>
<dbReference type="GO" id="GO:0000245">
    <property type="term" value="P:spliceosomal complex assembly"/>
    <property type="evidence" value="ECO:0007669"/>
    <property type="project" value="TreeGrafter"/>
</dbReference>
<keyword evidence="13" id="KW-1185">Reference proteome</keyword>
<keyword evidence="3" id="KW-0808">Transferase</keyword>
<evidence type="ECO:0000256" key="10">
    <source>
        <dbReference type="SAM" id="MobiDB-lite"/>
    </source>
</evidence>
<dbReference type="PROSITE" id="PS50011">
    <property type="entry name" value="PROTEIN_KINASE_DOM"/>
    <property type="match status" value="1"/>
</dbReference>
<dbReference type="Gene3D" id="3.30.200.20">
    <property type="entry name" value="Phosphorylase Kinase, domain 1"/>
    <property type="match status" value="1"/>
</dbReference>
<comment type="catalytic activity">
    <reaction evidence="8">
        <text>L-seryl-[protein] + ATP = O-phospho-L-seryl-[protein] + ADP + H(+)</text>
        <dbReference type="Rhea" id="RHEA:17989"/>
        <dbReference type="Rhea" id="RHEA-COMP:9863"/>
        <dbReference type="Rhea" id="RHEA-COMP:11604"/>
        <dbReference type="ChEBI" id="CHEBI:15378"/>
        <dbReference type="ChEBI" id="CHEBI:29999"/>
        <dbReference type="ChEBI" id="CHEBI:30616"/>
        <dbReference type="ChEBI" id="CHEBI:83421"/>
        <dbReference type="ChEBI" id="CHEBI:456216"/>
        <dbReference type="EC" id="2.7.11.1"/>
    </reaction>
</comment>
<evidence type="ECO:0000256" key="6">
    <source>
        <dbReference type="ARBA" id="ARBA00022840"/>
    </source>
</evidence>
<dbReference type="eggNOG" id="KOG1290">
    <property type="taxonomic scope" value="Eukaryota"/>
</dbReference>
<dbReference type="GO" id="GO:0050684">
    <property type="term" value="P:regulation of mRNA processing"/>
    <property type="evidence" value="ECO:0007669"/>
    <property type="project" value="TreeGrafter"/>
</dbReference>
<evidence type="ECO:0000256" key="7">
    <source>
        <dbReference type="ARBA" id="ARBA00047899"/>
    </source>
</evidence>
<dbReference type="AlphaFoldDB" id="S8EM40"/>
<dbReference type="PANTHER" id="PTHR47634">
    <property type="entry name" value="PROTEIN KINASE DOMAIN-CONTAINING PROTEIN-RELATED"/>
    <property type="match status" value="1"/>
</dbReference>
<dbReference type="FunFam" id="1.10.510.10:FF:000275">
    <property type="entry name" value="SRSF protein kinase 2 isoform X3"/>
    <property type="match status" value="1"/>
</dbReference>
<evidence type="ECO:0000256" key="8">
    <source>
        <dbReference type="ARBA" id="ARBA00048679"/>
    </source>
</evidence>
<proteinExistence type="predicted"/>
<dbReference type="EMBL" id="KE504127">
    <property type="protein sequence ID" value="EPT04404.1"/>
    <property type="molecule type" value="Genomic_DNA"/>
</dbReference>
<dbReference type="HOGENOM" id="CLU_000288_81_8_1"/>
<dbReference type="Proteomes" id="UP000015241">
    <property type="component" value="Unassembled WGS sequence"/>
</dbReference>
<feature type="compositionally biased region" description="Polar residues" evidence="10">
    <location>
        <begin position="270"/>
        <end position="281"/>
    </location>
</feature>
<protein>
    <recommendedName>
        <fullName evidence="1">non-specific serine/threonine protein kinase</fullName>
        <ecNumber evidence="1">2.7.11.1</ecNumber>
    </recommendedName>
</protein>
<evidence type="ECO:0000256" key="1">
    <source>
        <dbReference type="ARBA" id="ARBA00012513"/>
    </source>
</evidence>
<dbReference type="PANTHER" id="PTHR47634:SF9">
    <property type="entry name" value="PROTEIN KINASE DOMAIN-CONTAINING PROTEIN-RELATED"/>
    <property type="match status" value="1"/>
</dbReference>
<keyword evidence="2" id="KW-0723">Serine/threonine-protein kinase</keyword>
<feature type="region of interest" description="Disordered" evidence="10">
    <location>
        <begin position="248"/>
        <end position="331"/>
    </location>
</feature>
<dbReference type="InterPro" id="IPR008271">
    <property type="entry name" value="Ser/Thr_kinase_AS"/>
</dbReference>
<evidence type="ECO:0000256" key="2">
    <source>
        <dbReference type="ARBA" id="ARBA00022527"/>
    </source>
</evidence>
<name>S8EM40_FOMSC</name>
<evidence type="ECO:0000256" key="5">
    <source>
        <dbReference type="ARBA" id="ARBA00022777"/>
    </source>
</evidence>
<feature type="compositionally biased region" description="Low complexity" evidence="10">
    <location>
        <begin position="254"/>
        <end position="268"/>
    </location>
</feature>
<dbReference type="SUPFAM" id="SSF56112">
    <property type="entry name" value="Protein kinase-like (PK-like)"/>
    <property type="match status" value="1"/>
</dbReference>
<accession>S8EM40</accession>
<organism evidence="12 13">
    <name type="scientific">Fomitopsis schrenkii</name>
    <name type="common">Brown rot fungus</name>
    <dbReference type="NCBI Taxonomy" id="2126942"/>
    <lineage>
        <taxon>Eukaryota</taxon>
        <taxon>Fungi</taxon>
        <taxon>Dikarya</taxon>
        <taxon>Basidiomycota</taxon>
        <taxon>Agaricomycotina</taxon>
        <taxon>Agaricomycetes</taxon>
        <taxon>Polyporales</taxon>
        <taxon>Fomitopsis</taxon>
    </lineage>
</organism>
<dbReference type="Pfam" id="PF00069">
    <property type="entry name" value="Pkinase"/>
    <property type="match status" value="2"/>
</dbReference>
<dbReference type="EC" id="2.7.11.1" evidence="1"/>
<dbReference type="InterPro" id="IPR051334">
    <property type="entry name" value="SRPK"/>
</dbReference>
<comment type="catalytic activity">
    <reaction evidence="7">
        <text>L-threonyl-[protein] + ATP = O-phospho-L-threonyl-[protein] + ADP + H(+)</text>
        <dbReference type="Rhea" id="RHEA:46608"/>
        <dbReference type="Rhea" id="RHEA-COMP:11060"/>
        <dbReference type="Rhea" id="RHEA-COMP:11605"/>
        <dbReference type="ChEBI" id="CHEBI:15378"/>
        <dbReference type="ChEBI" id="CHEBI:30013"/>
        <dbReference type="ChEBI" id="CHEBI:30616"/>
        <dbReference type="ChEBI" id="CHEBI:61977"/>
        <dbReference type="ChEBI" id="CHEBI:456216"/>
        <dbReference type="EC" id="2.7.11.1"/>
    </reaction>
</comment>
<evidence type="ECO:0000259" key="11">
    <source>
        <dbReference type="PROSITE" id="PS50011"/>
    </source>
</evidence>
<dbReference type="OrthoDB" id="2649at2759"/>
<evidence type="ECO:0000256" key="3">
    <source>
        <dbReference type="ARBA" id="ARBA00022679"/>
    </source>
</evidence>
<dbReference type="GO" id="GO:0005634">
    <property type="term" value="C:nucleus"/>
    <property type="evidence" value="ECO:0007669"/>
    <property type="project" value="TreeGrafter"/>
</dbReference>
<keyword evidence="5" id="KW-0418">Kinase</keyword>
<dbReference type="InterPro" id="IPR017441">
    <property type="entry name" value="Protein_kinase_ATP_BS"/>
</dbReference>
<feature type="binding site" evidence="9">
    <location>
        <position position="86"/>
    </location>
    <ligand>
        <name>ATP</name>
        <dbReference type="ChEBI" id="CHEBI:30616"/>
    </ligand>
</feature>
<dbReference type="GO" id="GO:0004674">
    <property type="term" value="F:protein serine/threonine kinase activity"/>
    <property type="evidence" value="ECO:0007669"/>
    <property type="project" value="UniProtKB-KW"/>
</dbReference>
<feature type="compositionally biased region" description="Basic and acidic residues" evidence="10">
    <location>
        <begin position="285"/>
        <end position="294"/>
    </location>
</feature>
<feature type="compositionally biased region" description="Pro residues" evidence="10">
    <location>
        <begin position="432"/>
        <end position="444"/>
    </location>
</feature>
<feature type="compositionally biased region" description="Polar residues" evidence="10">
    <location>
        <begin position="322"/>
        <end position="331"/>
    </location>
</feature>
<reference evidence="12 13" key="1">
    <citation type="journal article" date="2012" name="Science">
        <title>The Paleozoic origin of enzymatic lignin decomposition reconstructed from 31 fungal genomes.</title>
        <authorList>
            <person name="Floudas D."/>
            <person name="Binder M."/>
            <person name="Riley R."/>
            <person name="Barry K."/>
            <person name="Blanchette R.A."/>
            <person name="Henrissat B."/>
            <person name="Martinez A.T."/>
            <person name="Otillar R."/>
            <person name="Spatafora J.W."/>
            <person name="Yadav J.S."/>
            <person name="Aerts A."/>
            <person name="Benoit I."/>
            <person name="Boyd A."/>
            <person name="Carlson A."/>
            <person name="Copeland A."/>
            <person name="Coutinho P.M."/>
            <person name="de Vries R.P."/>
            <person name="Ferreira P."/>
            <person name="Findley K."/>
            <person name="Foster B."/>
            <person name="Gaskell J."/>
            <person name="Glotzer D."/>
            <person name="Gorecki P."/>
            <person name="Heitman J."/>
            <person name="Hesse C."/>
            <person name="Hori C."/>
            <person name="Igarashi K."/>
            <person name="Jurgens J.A."/>
            <person name="Kallen N."/>
            <person name="Kersten P."/>
            <person name="Kohler A."/>
            <person name="Kuees U."/>
            <person name="Kumar T.K.A."/>
            <person name="Kuo A."/>
            <person name="LaButti K."/>
            <person name="Larrondo L.F."/>
            <person name="Lindquist E."/>
            <person name="Ling A."/>
            <person name="Lombard V."/>
            <person name="Lucas S."/>
            <person name="Lundell T."/>
            <person name="Martin R."/>
            <person name="McLaughlin D.J."/>
            <person name="Morgenstern I."/>
            <person name="Morin E."/>
            <person name="Murat C."/>
            <person name="Nagy L.G."/>
            <person name="Nolan M."/>
            <person name="Ohm R.A."/>
            <person name="Patyshakuliyeva A."/>
            <person name="Rokas A."/>
            <person name="Ruiz-Duenas F.J."/>
            <person name="Sabat G."/>
            <person name="Salamov A."/>
            <person name="Samejima M."/>
            <person name="Schmutz J."/>
            <person name="Slot J.C."/>
            <person name="St John F."/>
            <person name="Stenlid J."/>
            <person name="Sun H."/>
            <person name="Sun S."/>
            <person name="Syed K."/>
            <person name="Tsang A."/>
            <person name="Wiebenga A."/>
            <person name="Young D."/>
            <person name="Pisabarro A."/>
            <person name="Eastwood D.C."/>
            <person name="Martin F."/>
            <person name="Cullen D."/>
            <person name="Grigoriev I.V."/>
            <person name="Hibbett D.S."/>
        </authorList>
    </citation>
    <scope>NUCLEOTIDE SEQUENCE</scope>
    <source>
        <strain evidence="13">FP-58527</strain>
    </source>
</reference>
<keyword evidence="6 9" id="KW-0067">ATP-binding</keyword>
<keyword evidence="4 9" id="KW-0547">Nucleotide-binding</keyword>
<dbReference type="GO" id="GO:0005524">
    <property type="term" value="F:ATP binding"/>
    <property type="evidence" value="ECO:0007669"/>
    <property type="project" value="UniProtKB-UniRule"/>
</dbReference>
<dbReference type="Gene3D" id="1.10.510.10">
    <property type="entry name" value="Transferase(Phosphotransferase) domain 1"/>
    <property type="match status" value="2"/>
</dbReference>
<dbReference type="InParanoid" id="S8EM40"/>
<gene>
    <name evidence="12" type="ORF">FOMPIDRAFT_1140991</name>
</gene>
<dbReference type="InterPro" id="IPR011009">
    <property type="entry name" value="Kinase-like_dom_sf"/>
</dbReference>
<dbReference type="GO" id="GO:0005737">
    <property type="term" value="C:cytoplasm"/>
    <property type="evidence" value="ECO:0007669"/>
    <property type="project" value="TreeGrafter"/>
</dbReference>
<evidence type="ECO:0000256" key="9">
    <source>
        <dbReference type="PROSITE-ProRule" id="PRU10141"/>
    </source>
</evidence>
<dbReference type="PROSITE" id="PS00107">
    <property type="entry name" value="PROTEIN_KINASE_ATP"/>
    <property type="match status" value="1"/>
</dbReference>